<dbReference type="PANTHER" id="PTHR24202">
    <property type="entry name" value="E3 UBIQUITIN-PROTEIN LIGASE MIB2"/>
    <property type="match status" value="1"/>
</dbReference>
<dbReference type="Gene3D" id="3.30.40.10">
    <property type="entry name" value="Zinc/RING finger domain, C3HC4 (zinc finger)"/>
    <property type="match status" value="3"/>
</dbReference>
<dbReference type="OrthoDB" id="2122982at2759"/>
<feature type="domain" description="RING-type" evidence="17">
    <location>
        <begin position="1007"/>
        <end position="1040"/>
    </location>
</feature>
<feature type="domain" description="ZZ-type" evidence="18">
    <location>
        <begin position="61"/>
        <end position="113"/>
    </location>
</feature>
<keyword evidence="11" id="KW-0862">Zinc</keyword>
<organism evidence="20 21">
    <name type="scientific">Clytia hemisphaerica</name>
    <dbReference type="NCBI Taxonomy" id="252671"/>
    <lineage>
        <taxon>Eukaryota</taxon>
        <taxon>Metazoa</taxon>
        <taxon>Cnidaria</taxon>
        <taxon>Hydrozoa</taxon>
        <taxon>Hydroidolina</taxon>
        <taxon>Leptothecata</taxon>
        <taxon>Obeliida</taxon>
        <taxon>Clytiidae</taxon>
        <taxon>Clytia</taxon>
    </lineage>
</organism>
<evidence type="ECO:0000256" key="16">
    <source>
        <dbReference type="SAM" id="MobiDB-lite"/>
    </source>
</evidence>
<dbReference type="InterPro" id="IPR000433">
    <property type="entry name" value="Znf_ZZ"/>
</dbReference>
<evidence type="ECO:0000256" key="13">
    <source>
        <dbReference type="ARBA" id="ARBA00023043"/>
    </source>
</evidence>
<dbReference type="InterPro" id="IPR013083">
    <property type="entry name" value="Znf_RING/FYVE/PHD"/>
</dbReference>
<feature type="repeat" description="ANK" evidence="14">
    <location>
        <begin position="688"/>
        <end position="720"/>
    </location>
</feature>
<name>A0A7M5UTY2_9CNID</name>
<feature type="compositionally biased region" description="Basic residues" evidence="16">
    <location>
        <begin position="957"/>
        <end position="969"/>
    </location>
</feature>
<dbReference type="SMART" id="SM00184">
    <property type="entry name" value="RING"/>
    <property type="match status" value="3"/>
</dbReference>
<evidence type="ECO:0000256" key="12">
    <source>
        <dbReference type="ARBA" id="ARBA00022976"/>
    </source>
</evidence>
<feature type="compositionally biased region" description="Basic and acidic residues" evidence="16">
    <location>
        <begin position="412"/>
        <end position="430"/>
    </location>
</feature>
<keyword evidence="7" id="KW-0479">Metal-binding</keyword>
<dbReference type="GO" id="GO:0007219">
    <property type="term" value="P:Notch signaling pathway"/>
    <property type="evidence" value="ECO:0007669"/>
    <property type="project" value="UniProtKB-KW"/>
</dbReference>
<dbReference type="Gene3D" id="3.30.60.90">
    <property type="match status" value="1"/>
</dbReference>
<dbReference type="SUPFAM" id="SSF159034">
    <property type="entry name" value="Mib/herc2 domain-like"/>
    <property type="match status" value="1"/>
</dbReference>
<feature type="repeat" description="ANK" evidence="14">
    <location>
        <begin position="651"/>
        <end position="687"/>
    </location>
</feature>
<dbReference type="GO" id="GO:0016567">
    <property type="term" value="P:protein ubiquitination"/>
    <property type="evidence" value="ECO:0007669"/>
    <property type="project" value="UniProtKB-UniPathway"/>
</dbReference>
<keyword evidence="10" id="KW-0833">Ubl conjugation pathway</keyword>
<dbReference type="InterPro" id="IPR002110">
    <property type="entry name" value="Ankyrin_rpt"/>
</dbReference>
<feature type="repeat" description="ANK" evidence="14">
    <location>
        <begin position="584"/>
        <end position="616"/>
    </location>
</feature>
<dbReference type="EC" id="2.3.2.27" evidence="4"/>
<evidence type="ECO:0000259" key="17">
    <source>
        <dbReference type="PROSITE" id="PS50089"/>
    </source>
</evidence>
<dbReference type="SUPFAM" id="SSF48403">
    <property type="entry name" value="Ankyrin repeat"/>
    <property type="match status" value="1"/>
</dbReference>
<dbReference type="EnsemblMetazoa" id="CLYHEMT001322.1">
    <property type="protein sequence ID" value="CLYHEMP001322.1"/>
    <property type="gene ID" value="CLYHEMG001322"/>
</dbReference>
<dbReference type="PANTHER" id="PTHR24202:SF4">
    <property type="entry name" value="E3 UBIQUITIN-PROTEIN LIGASE MIB2-RELATED"/>
    <property type="match status" value="1"/>
</dbReference>
<evidence type="ECO:0000256" key="2">
    <source>
        <dbReference type="ARBA" id="ARBA00004496"/>
    </source>
</evidence>
<keyword evidence="13 14" id="KW-0040">ANK repeat</keyword>
<keyword evidence="21" id="KW-1185">Reference proteome</keyword>
<comment type="pathway">
    <text evidence="3">Protein modification; protein ubiquitination.</text>
</comment>
<dbReference type="Pfam" id="PF00023">
    <property type="entry name" value="Ank"/>
    <property type="match status" value="1"/>
</dbReference>
<dbReference type="InterPro" id="IPR001841">
    <property type="entry name" value="Znf_RING"/>
</dbReference>
<comment type="catalytic activity">
    <reaction evidence="1">
        <text>S-ubiquitinyl-[E2 ubiquitin-conjugating enzyme]-L-cysteine + [acceptor protein]-L-lysine = [E2 ubiquitin-conjugating enzyme]-L-cysteine + N(6)-ubiquitinyl-[acceptor protein]-L-lysine.</text>
        <dbReference type="EC" id="2.3.2.27"/>
    </reaction>
</comment>
<dbReference type="PROSITE" id="PS50088">
    <property type="entry name" value="ANK_REPEAT"/>
    <property type="match status" value="4"/>
</dbReference>
<evidence type="ECO:0000256" key="1">
    <source>
        <dbReference type="ARBA" id="ARBA00000900"/>
    </source>
</evidence>
<keyword evidence="6" id="KW-0808">Transferase</keyword>
<dbReference type="SUPFAM" id="SSF57850">
    <property type="entry name" value="RING/U-box"/>
    <property type="match status" value="1"/>
</dbReference>
<dbReference type="InterPro" id="IPR040847">
    <property type="entry name" value="SH3_15"/>
</dbReference>
<dbReference type="PROSITE" id="PS50297">
    <property type="entry name" value="ANK_REP_REGION"/>
    <property type="match status" value="4"/>
</dbReference>
<sequence>MDIKGILVAKNYREDQWIAGTITDVDDDSLEVTWCHGKIEKFPKTTSQLYVYDIGPAGVQHVGIVCDGCRTEGLVDYRWKCTVCHDFDLCSFCYHGNTHNTEHVFQRIDIPGVKPVQVRKRGGEKQARLNGFFQGAKVKRGKDWEWGNQDGGIGTMGTVLGSYDWTGAFETSAVRSGVTISWEKSKLKANYRIGFNGKVDLICENPAFGGQFYSSHLANTKTLLEHKRSSSQGKQFNIGDAVVMCKKIETLVSAQEGSGGFIKEMTKCIGVVGRVVQTIDKGVFVQFGISERPDDVLALLLNVNVKKQKHWLLNRDILQKVAEFQPGDTAKVINDKDTFIVMQTNIGNYHPSQDVLVGEEVKIIRNDGEKLQIEYGNNKVFMSCGAVSKCEDQADRLLGLLLEGFLRSRLDEKEKEKEEEEKRKRVEEQNRSAAAAAAREEQKPVIRKPQAKKERSLRELVEKGDDSSVAKYLDERPYMINQFENGSTSLHVAVFNNDSEIVDIFLKKHADLSVADDNGDTVLHIAASKNLIGIGRKLVRSQCAVNKKNKSEMTALSVATHKGYVDFVRMLVFEKCDTDQPDYEGNIPLHVACKVGNTNLVRILLENKKDLLVPNRLGLFAIHIALDVENKEIIEMILDKSPEALNSTQPDGSTPLHFAVRRGKAPMVEYIVHLITKYRYNIDSRTKQGQTALHLACMEGFLAIVKLLLQHGADINAEMNDGNTSVLMCVLKHRMLFNLPPQLQGNELIRPDLRTVKSHFENTNANGIITACFLLENGANLNHFNHAGKSALDVCEDSELTKLLCEFGKKHRSLQEPSSPAKAPPIPARRSSEKKSTKPKIQKQESELDFDPCPLCQKRTPVEGRFQPCKHALFCYQHAETFQKCPQCFSEVTHLSRLSVERLPNCKFCAEKQINITFKPCGHQIACFECSKPFRVCITCEQRIEAKVPIVDGSPKPKPKPRPAPRKPRPNSNSGSTPSSTAQSSASAQGATAGGAAIPEEDENQLCIICFERPRNNVFQCGHTCCKVCSYAIDECHICRQTIKQRIFIYDN</sequence>
<dbReference type="PROSITE" id="PS01357">
    <property type="entry name" value="ZF_ZZ_1"/>
    <property type="match status" value="1"/>
</dbReference>
<dbReference type="GeneID" id="136807207"/>
<evidence type="ECO:0000256" key="6">
    <source>
        <dbReference type="ARBA" id="ARBA00022679"/>
    </source>
</evidence>
<dbReference type="PROSITE" id="PS51416">
    <property type="entry name" value="MIB_HERC2"/>
    <property type="match status" value="1"/>
</dbReference>
<evidence type="ECO:0000256" key="15">
    <source>
        <dbReference type="PROSITE-ProRule" id="PRU00228"/>
    </source>
</evidence>
<keyword evidence="12" id="KW-0914">Notch signaling pathway</keyword>
<comment type="subcellular location">
    <subcellularLocation>
        <location evidence="2">Cytoplasm</location>
    </subcellularLocation>
</comment>
<dbReference type="GO" id="GO:0008270">
    <property type="term" value="F:zinc ion binding"/>
    <property type="evidence" value="ECO:0007669"/>
    <property type="project" value="UniProtKB-KW"/>
</dbReference>
<accession>A0A7M5UTY2</accession>
<evidence type="ECO:0000256" key="10">
    <source>
        <dbReference type="ARBA" id="ARBA00022786"/>
    </source>
</evidence>
<dbReference type="PROSITE" id="PS50135">
    <property type="entry name" value="ZF_ZZ_2"/>
    <property type="match status" value="1"/>
</dbReference>
<evidence type="ECO:0000256" key="3">
    <source>
        <dbReference type="ARBA" id="ARBA00004906"/>
    </source>
</evidence>
<dbReference type="Pfam" id="PF13920">
    <property type="entry name" value="zf-C3HC4_3"/>
    <property type="match status" value="2"/>
</dbReference>
<keyword evidence="9 15" id="KW-0863">Zinc-finger</keyword>
<evidence type="ECO:0000256" key="7">
    <source>
        <dbReference type="ARBA" id="ARBA00022723"/>
    </source>
</evidence>
<protein>
    <recommendedName>
        <fullName evidence="4">RING-type E3 ubiquitin transferase</fullName>
        <ecNumber evidence="4">2.3.2.27</ecNumber>
    </recommendedName>
</protein>
<evidence type="ECO:0000256" key="4">
    <source>
        <dbReference type="ARBA" id="ARBA00012483"/>
    </source>
</evidence>
<dbReference type="GO" id="GO:0005737">
    <property type="term" value="C:cytoplasm"/>
    <property type="evidence" value="ECO:0007669"/>
    <property type="project" value="UniProtKB-SubCell"/>
</dbReference>
<feature type="compositionally biased region" description="Basic and acidic residues" evidence="16">
    <location>
        <begin position="830"/>
        <end position="846"/>
    </location>
</feature>
<dbReference type="InterPro" id="IPR010606">
    <property type="entry name" value="Mib_Herc2"/>
</dbReference>
<keyword evidence="5" id="KW-0963">Cytoplasm</keyword>
<reference evidence="20" key="1">
    <citation type="submission" date="2021-01" db="UniProtKB">
        <authorList>
            <consortium name="EnsemblMetazoa"/>
        </authorList>
    </citation>
    <scope>IDENTIFICATION</scope>
</reference>
<feature type="compositionally biased region" description="Low complexity" evidence="16">
    <location>
        <begin position="970"/>
        <end position="995"/>
    </location>
</feature>
<dbReference type="UniPathway" id="UPA00143"/>
<evidence type="ECO:0000256" key="8">
    <source>
        <dbReference type="ARBA" id="ARBA00022737"/>
    </source>
</evidence>
<evidence type="ECO:0000256" key="5">
    <source>
        <dbReference type="ARBA" id="ARBA00022490"/>
    </source>
</evidence>
<feature type="repeat" description="ANK" evidence="14">
    <location>
        <begin position="485"/>
        <end position="517"/>
    </location>
</feature>
<dbReference type="Pfam" id="PF06701">
    <property type="entry name" value="MIB_HERC2"/>
    <property type="match status" value="1"/>
</dbReference>
<evidence type="ECO:0000259" key="19">
    <source>
        <dbReference type="PROSITE" id="PS51416"/>
    </source>
</evidence>
<evidence type="ECO:0000259" key="18">
    <source>
        <dbReference type="PROSITE" id="PS50135"/>
    </source>
</evidence>
<dbReference type="InterPro" id="IPR036770">
    <property type="entry name" value="Ankyrin_rpt-contain_sf"/>
</dbReference>
<keyword evidence="8" id="KW-0677">Repeat</keyword>
<dbReference type="Gene3D" id="2.30.30.40">
    <property type="entry name" value="SH3 Domains"/>
    <property type="match status" value="1"/>
</dbReference>
<feature type="region of interest" description="Disordered" evidence="16">
    <location>
        <begin position="412"/>
        <end position="460"/>
    </location>
</feature>
<dbReference type="SMART" id="SM00291">
    <property type="entry name" value="ZnF_ZZ"/>
    <property type="match status" value="1"/>
</dbReference>
<dbReference type="CDD" id="cd16520">
    <property type="entry name" value="RING-HC_MIBs-like"/>
    <property type="match status" value="1"/>
</dbReference>
<dbReference type="AlphaFoldDB" id="A0A7M5UTY2"/>
<dbReference type="InterPro" id="IPR043145">
    <property type="entry name" value="Znf_ZZ_sf"/>
</dbReference>
<dbReference type="GO" id="GO:0061630">
    <property type="term" value="F:ubiquitin protein ligase activity"/>
    <property type="evidence" value="ECO:0007669"/>
    <property type="project" value="UniProtKB-EC"/>
</dbReference>
<evidence type="ECO:0000256" key="14">
    <source>
        <dbReference type="PROSITE-ProRule" id="PRU00023"/>
    </source>
</evidence>
<feature type="compositionally biased region" description="Basic and acidic residues" evidence="16">
    <location>
        <begin position="451"/>
        <end position="460"/>
    </location>
</feature>
<dbReference type="Pfam" id="PF00569">
    <property type="entry name" value="ZZ"/>
    <property type="match status" value="1"/>
</dbReference>
<dbReference type="SMART" id="SM00248">
    <property type="entry name" value="ANK"/>
    <property type="match status" value="7"/>
</dbReference>
<evidence type="ECO:0000256" key="9">
    <source>
        <dbReference type="ARBA" id="ARBA00022771"/>
    </source>
</evidence>
<feature type="region of interest" description="Disordered" evidence="16">
    <location>
        <begin position="951"/>
        <end position="995"/>
    </location>
</feature>
<evidence type="ECO:0000256" key="11">
    <source>
        <dbReference type="ARBA" id="ARBA00022833"/>
    </source>
</evidence>
<dbReference type="RefSeq" id="XP_066919904.1">
    <property type="nucleotide sequence ID" value="XM_067063803.1"/>
</dbReference>
<dbReference type="InterPro" id="IPR037252">
    <property type="entry name" value="Mib_Herc2_sf"/>
</dbReference>
<feature type="region of interest" description="Disordered" evidence="16">
    <location>
        <begin position="814"/>
        <end position="846"/>
    </location>
</feature>
<evidence type="ECO:0000313" key="20">
    <source>
        <dbReference type="EnsemblMetazoa" id="CLYHEMP001322.1"/>
    </source>
</evidence>
<dbReference type="Pfam" id="PF18346">
    <property type="entry name" value="SH3_15"/>
    <property type="match status" value="1"/>
</dbReference>
<dbReference type="PRINTS" id="PR01415">
    <property type="entry name" value="ANKYRIN"/>
</dbReference>
<evidence type="ECO:0000313" key="21">
    <source>
        <dbReference type="Proteomes" id="UP000594262"/>
    </source>
</evidence>
<dbReference type="Gene3D" id="1.25.40.20">
    <property type="entry name" value="Ankyrin repeat-containing domain"/>
    <property type="match status" value="3"/>
</dbReference>
<feature type="domain" description="MIB/HERC2" evidence="19">
    <location>
        <begin position="124"/>
        <end position="207"/>
    </location>
</feature>
<dbReference type="Proteomes" id="UP000594262">
    <property type="component" value="Unplaced"/>
</dbReference>
<dbReference type="Pfam" id="PF12796">
    <property type="entry name" value="Ank_2"/>
    <property type="match status" value="2"/>
</dbReference>
<dbReference type="PROSITE" id="PS50089">
    <property type="entry name" value="ZF_RING_2"/>
    <property type="match status" value="1"/>
</dbReference>
<proteinExistence type="predicted"/>